<sequence length="207" mass="24204">MFQQFKNIDTAFQFIRVFAIAFLVGTVVICLYTVHRTTSALQKGQQRIYVLSDGKLLEAQAVERHDSLAVEIRDHVKMFHYYFYSLQPDEEINRRHLTAAMYLADSSAFREFKSLEEDGYYARIISNNISQEVEEYDSIAVDLNHNPYYFKYFGKLRIARPTSILTRSLITEGYLRILNGVSTKNPHGMLIERWKVADNRDLSVEKR</sequence>
<name>A0A8J2XQG7_9BACT</name>
<dbReference type="NCBIfam" id="TIGR03781">
    <property type="entry name" value="Bac_Flav_CT_K"/>
    <property type="match status" value="1"/>
</dbReference>
<keyword evidence="1" id="KW-0472">Membrane</keyword>
<reference evidence="2" key="2">
    <citation type="submission" date="2020-09" db="EMBL/GenBank/DDBJ databases">
        <authorList>
            <person name="Sun Q."/>
            <person name="Zhou Y."/>
        </authorList>
    </citation>
    <scope>NUCLEOTIDE SEQUENCE</scope>
    <source>
        <strain evidence="2">CGMCC 1.15448</strain>
    </source>
</reference>
<reference evidence="2" key="1">
    <citation type="journal article" date="2014" name="Int. J. Syst. Evol. Microbiol.">
        <title>Complete genome sequence of Corynebacterium casei LMG S-19264T (=DSM 44701T), isolated from a smear-ripened cheese.</title>
        <authorList>
            <consortium name="US DOE Joint Genome Institute (JGI-PGF)"/>
            <person name="Walter F."/>
            <person name="Albersmeier A."/>
            <person name="Kalinowski J."/>
            <person name="Ruckert C."/>
        </authorList>
    </citation>
    <scope>NUCLEOTIDE SEQUENCE</scope>
    <source>
        <strain evidence="2">CGMCC 1.15448</strain>
    </source>
</reference>
<evidence type="ECO:0000313" key="3">
    <source>
        <dbReference type="Proteomes" id="UP000607559"/>
    </source>
</evidence>
<evidence type="ECO:0000313" key="2">
    <source>
        <dbReference type="EMBL" id="GGA92921.1"/>
    </source>
</evidence>
<dbReference type="RefSeq" id="WP_188930159.1">
    <property type="nucleotide sequence ID" value="NZ_BMJC01000001.1"/>
</dbReference>
<keyword evidence="3" id="KW-1185">Reference proteome</keyword>
<dbReference type="InterPro" id="IPR022276">
    <property type="entry name" value="Conjug_transposon_TraK"/>
</dbReference>
<keyword evidence="1" id="KW-1133">Transmembrane helix</keyword>
<organism evidence="2 3">
    <name type="scientific">Puia dinghuensis</name>
    <dbReference type="NCBI Taxonomy" id="1792502"/>
    <lineage>
        <taxon>Bacteria</taxon>
        <taxon>Pseudomonadati</taxon>
        <taxon>Bacteroidota</taxon>
        <taxon>Chitinophagia</taxon>
        <taxon>Chitinophagales</taxon>
        <taxon>Chitinophagaceae</taxon>
        <taxon>Puia</taxon>
    </lineage>
</organism>
<protein>
    <submittedName>
        <fullName evidence="2">Conjugative transposon protein TraK</fullName>
    </submittedName>
</protein>
<dbReference type="AlphaFoldDB" id="A0A8J2XQG7"/>
<dbReference type="Proteomes" id="UP000607559">
    <property type="component" value="Unassembled WGS sequence"/>
</dbReference>
<evidence type="ECO:0000256" key="1">
    <source>
        <dbReference type="SAM" id="Phobius"/>
    </source>
</evidence>
<feature type="transmembrane region" description="Helical" evidence="1">
    <location>
        <begin position="12"/>
        <end position="34"/>
    </location>
</feature>
<proteinExistence type="predicted"/>
<dbReference type="EMBL" id="BMJC01000001">
    <property type="protein sequence ID" value="GGA92921.1"/>
    <property type="molecule type" value="Genomic_DNA"/>
</dbReference>
<gene>
    <name evidence="2" type="ORF">GCM10011511_15410</name>
</gene>
<accession>A0A8J2XQG7</accession>
<comment type="caution">
    <text evidence="2">The sequence shown here is derived from an EMBL/GenBank/DDBJ whole genome shotgun (WGS) entry which is preliminary data.</text>
</comment>
<keyword evidence="1" id="KW-0812">Transmembrane</keyword>